<name>A0A8C1ACT6_CYPCA</name>
<evidence type="ECO:0000256" key="1">
    <source>
        <dbReference type="ARBA" id="ARBA00004141"/>
    </source>
</evidence>
<accession>A0A8C1ACT6</accession>
<dbReference type="AlphaFoldDB" id="A0A8C1ACT6"/>
<comment type="subcellular location">
    <subcellularLocation>
        <location evidence="1">Membrane</location>
        <topology evidence="1">Multi-pass membrane protein</topology>
    </subcellularLocation>
</comment>
<dbReference type="Ensembl" id="ENSCCRT00020016267.1">
    <property type="protein sequence ID" value="ENSCCRP00020014787.1"/>
    <property type="gene ID" value="ENSCCRG00020007181.1"/>
</dbReference>
<evidence type="ECO:0000313" key="7">
    <source>
        <dbReference type="Proteomes" id="UP000694701"/>
    </source>
</evidence>
<sequence length="289" mass="32251">MFDLLMPLLKICKHDVLIDRFKSYFESTVCPAVISVCLCLQQIGDRTPPWKRPAMRGFYSKLDSSSLGKAMPLNLAVETEKAQALLQTFSTASLLASAGLGAFCFLADPFLTLPFIQHHLWLRAVLDNAVHGIIGLWSWAIVIGLRKKSDFYEVVLAGFLASVIDLDHFYTAGSLSLKAAVNLPHRPPLHCSTLIPALCFSLRLLMWACQLKDSWCSLPWMLFISLASHHIRDGFRHGLWLCPFGNTAPISYWLYVTITATLPHLCSVLMYLTGTRDMISTKHGVAIDV</sequence>
<evidence type="ECO:0000256" key="5">
    <source>
        <dbReference type="ARBA" id="ARBA00023136"/>
    </source>
</evidence>
<evidence type="ECO:0000256" key="4">
    <source>
        <dbReference type="ARBA" id="ARBA00022989"/>
    </source>
</evidence>
<reference evidence="6" key="1">
    <citation type="submission" date="2025-08" db="UniProtKB">
        <authorList>
            <consortium name="Ensembl"/>
        </authorList>
    </citation>
    <scope>IDENTIFICATION</scope>
</reference>
<keyword evidence="4" id="KW-1133">Transmembrane helix</keyword>
<evidence type="ECO:0000256" key="2">
    <source>
        <dbReference type="ARBA" id="ARBA00013977"/>
    </source>
</evidence>
<keyword evidence="5" id="KW-0472">Membrane</keyword>
<protein>
    <recommendedName>
        <fullName evidence="2">Transmembrane protein 267</fullName>
    </recommendedName>
</protein>
<evidence type="ECO:0000313" key="6">
    <source>
        <dbReference type="Ensembl" id="ENSCCRP00020014787.1"/>
    </source>
</evidence>
<dbReference type="GO" id="GO:0016020">
    <property type="term" value="C:membrane"/>
    <property type="evidence" value="ECO:0007669"/>
    <property type="project" value="UniProtKB-SubCell"/>
</dbReference>
<evidence type="ECO:0000256" key="3">
    <source>
        <dbReference type="ARBA" id="ARBA00022692"/>
    </source>
</evidence>
<organism evidence="6 7">
    <name type="scientific">Cyprinus carpio</name>
    <name type="common">Common carp</name>
    <dbReference type="NCBI Taxonomy" id="7962"/>
    <lineage>
        <taxon>Eukaryota</taxon>
        <taxon>Metazoa</taxon>
        <taxon>Chordata</taxon>
        <taxon>Craniata</taxon>
        <taxon>Vertebrata</taxon>
        <taxon>Euteleostomi</taxon>
        <taxon>Actinopterygii</taxon>
        <taxon>Neopterygii</taxon>
        <taxon>Teleostei</taxon>
        <taxon>Ostariophysi</taxon>
        <taxon>Cypriniformes</taxon>
        <taxon>Cyprinidae</taxon>
        <taxon>Cyprininae</taxon>
        <taxon>Cyprinus</taxon>
    </lineage>
</organism>
<dbReference type="InterPro" id="IPR026572">
    <property type="entry name" value="TMEM267"/>
</dbReference>
<proteinExistence type="predicted"/>
<dbReference type="PANTHER" id="PTHR13628:SF1">
    <property type="entry name" value="TRANSMEMBRANE PROTEIN 267"/>
    <property type="match status" value="1"/>
</dbReference>
<dbReference type="PANTHER" id="PTHR13628">
    <property type="entry name" value="TRANSMEMBRANE PROTEIN 267"/>
    <property type="match status" value="1"/>
</dbReference>
<dbReference type="Proteomes" id="UP000694701">
    <property type="component" value="Unplaced"/>
</dbReference>
<keyword evidence="3" id="KW-0812">Transmembrane</keyword>